<dbReference type="STRING" id="197479.BFW38_10570"/>
<keyword evidence="7" id="KW-1185">Reference proteome</keyword>
<dbReference type="PRINTS" id="PR00260">
    <property type="entry name" value="CHEMTRNSDUCR"/>
</dbReference>
<dbReference type="AlphaFoldDB" id="A0A1E2VAQ4"/>
<feature type="domain" description="Methyl-accepting transducer" evidence="5">
    <location>
        <begin position="542"/>
        <end position="686"/>
    </location>
</feature>
<dbReference type="SMART" id="SM01204">
    <property type="entry name" value="FIST_C"/>
    <property type="match status" value="1"/>
</dbReference>
<dbReference type="EMBL" id="MDTQ01000001">
    <property type="protein sequence ID" value="ODC03916.1"/>
    <property type="molecule type" value="Genomic_DNA"/>
</dbReference>
<dbReference type="Gene3D" id="1.10.287.950">
    <property type="entry name" value="Methyl-accepting chemotaxis protein"/>
    <property type="match status" value="1"/>
</dbReference>
<dbReference type="SMART" id="SM00283">
    <property type="entry name" value="MA"/>
    <property type="match status" value="1"/>
</dbReference>
<dbReference type="PANTHER" id="PTHR32089:SF112">
    <property type="entry name" value="LYSOZYME-LIKE PROTEIN-RELATED"/>
    <property type="match status" value="1"/>
</dbReference>
<comment type="similarity">
    <text evidence="3">Belongs to the methyl-accepting chemotaxis (MCP) protein family.</text>
</comment>
<dbReference type="GO" id="GO:0007165">
    <property type="term" value="P:signal transduction"/>
    <property type="evidence" value="ECO:0007669"/>
    <property type="project" value="UniProtKB-KW"/>
</dbReference>
<dbReference type="SUPFAM" id="SSF58104">
    <property type="entry name" value="Methyl-accepting chemotaxis protein (MCP) signaling domain"/>
    <property type="match status" value="1"/>
</dbReference>
<evidence type="ECO:0000256" key="1">
    <source>
        <dbReference type="ARBA" id="ARBA00004370"/>
    </source>
</evidence>
<dbReference type="GO" id="GO:0006935">
    <property type="term" value="P:chemotaxis"/>
    <property type="evidence" value="ECO:0007669"/>
    <property type="project" value="InterPro"/>
</dbReference>
<dbReference type="RefSeq" id="WP_068998556.1">
    <property type="nucleotide sequence ID" value="NZ_MDTQ01000001.1"/>
</dbReference>
<protein>
    <recommendedName>
        <fullName evidence="5">Methyl-accepting transducer domain-containing protein</fullName>
    </recommendedName>
</protein>
<evidence type="ECO:0000256" key="2">
    <source>
        <dbReference type="ARBA" id="ARBA00023224"/>
    </source>
</evidence>
<dbReference type="PROSITE" id="PS50111">
    <property type="entry name" value="CHEMOTAXIS_TRANSDUC_2"/>
    <property type="match status" value="1"/>
</dbReference>
<dbReference type="PANTHER" id="PTHR32089">
    <property type="entry name" value="METHYL-ACCEPTING CHEMOTAXIS PROTEIN MCPB"/>
    <property type="match status" value="1"/>
</dbReference>
<dbReference type="GO" id="GO:0016020">
    <property type="term" value="C:membrane"/>
    <property type="evidence" value="ECO:0007669"/>
    <property type="project" value="UniProtKB-SubCell"/>
</dbReference>
<proteinExistence type="inferred from homology"/>
<evidence type="ECO:0000313" key="6">
    <source>
        <dbReference type="EMBL" id="ODC03916.1"/>
    </source>
</evidence>
<dbReference type="InterPro" id="IPR019494">
    <property type="entry name" value="FIST_C"/>
</dbReference>
<evidence type="ECO:0000256" key="3">
    <source>
        <dbReference type="ARBA" id="ARBA00029447"/>
    </source>
</evidence>
<evidence type="ECO:0000256" key="4">
    <source>
        <dbReference type="PROSITE-ProRule" id="PRU00284"/>
    </source>
</evidence>
<sequence length="692" mass="76630">MSLFGALHVSPPPLPLIMDMMMKLPWKTSTSKFASDSASAAPIKVYAGASHSLTPEQLASLDFGQGQTALALAFVSPHLDFEKTVSQLRRSMPFAQRLVVLMTAGELSSCGASMYHEAPAQGHWDNVVVQTYSQALMAQLHIATIPLPCDDIQRGEVRLSEEERVTQIKRELDKVRVPFSIQCHDTLALTFFDGLSGCESFFMQAIYAHGGFPCYFVGGSAGGTLNFDKAFVFDGEKVAARCAVAIFIKLAPAYQYSIFMHHNFRKTGTSFVIGDADVNTRDVRTVVVQQQGKTRSIPFVEALCEHFGCTSSALEKHLEGYSFAVEIGGETYNRSVAAFDFEQGAARFFCDLRFGERLHLVQSDSFGQALDKAYADFARARPKALVGILANDCILRRLNNAQSLKGVKPFADTVIAGYSSFGELLGVHMNQTLTAILFYRRDDTVRDPLIELFPHHYSNFREYFMESRMHSLEQVIDLQSILINYMTEYKDMASTMMSGFESVQSYTSSVTDVLNDIQQRFDQIHHDVRLQAEGRERLREGVSRLQKNADEIISVLGVISSIADKTNLLALNASIEAARAGEHGRGFAVVADEVRTLSRSTHESVGETNETVSGVSSSILDIRDSMNQASDFIDTMSEQVTQLGSDMTQMIAESEATRSTVDQSIEQAQALNQYLDEINRAVDEINTLKSNF</sequence>
<dbReference type="Pfam" id="PF00015">
    <property type="entry name" value="MCPsignal"/>
    <property type="match status" value="1"/>
</dbReference>
<reference evidence="6 7" key="1">
    <citation type="submission" date="2016-08" db="EMBL/GenBank/DDBJ databases">
        <authorList>
            <person name="Seilhamer J.J."/>
        </authorList>
    </citation>
    <scope>NUCLEOTIDE SEQUENCE [LARGE SCALE GENOMIC DNA]</scope>
    <source>
        <strain evidence="6 7">PH27A</strain>
    </source>
</reference>
<dbReference type="Pfam" id="PF10442">
    <property type="entry name" value="FIST_C"/>
    <property type="match status" value="1"/>
</dbReference>
<dbReference type="InterPro" id="IPR013702">
    <property type="entry name" value="FIST_domain_N"/>
</dbReference>
<dbReference type="InterPro" id="IPR004090">
    <property type="entry name" value="Chemotax_Me-accpt_rcpt"/>
</dbReference>
<accession>A0A1E2VAQ4</accession>
<organism evidence="6 7">
    <name type="scientific">Terasakiispira papahanaumokuakeensis</name>
    <dbReference type="NCBI Taxonomy" id="197479"/>
    <lineage>
        <taxon>Bacteria</taxon>
        <taxon>Pseudomonadati</taxon>
        <taxon>Pseudomonadota</taxon>
        <taxon>Gammaproteobacteria</taxon>
        <taxon>Oceanospirillales</taxon>
        <taxon>Terasakiispira</taxon>
    </lineage>
</organism>
<keyword evidence="2 4" id="KW-0807">Transducer</keyword>
<dbReference type="Proteomes" id="UP000094291">
    <property type="component" value="Unassembled WGS sequence"/>
</dbReference>
<comment type="caution">
    <text evidence="6">The sequence shown here is derived from an EMBL/GenBank/DDBJ whole genome shotgun (WGS) entry which is preliminary data.</text>
</comment>
<comment type="subcellular location">
    <subcellularLocation>
        <location evidence="1">Membrane</location>
    </subcellularLocation>
</comment>
<dbReference type="Pfam" id="PF08495">
    <property type="entry name" value="FIST"/>
    <property type="match status" value="1"/>
</dbReference>
<evidence type="ECO:0000313" key="7">
    <source>
        <dbReference type="Proteomes" id="UP000094291"/>
    </source>
</evidence>
<evidence type="ECO:0000259" key="5">
    <source>
        <dbReference type="PROSITE" id="PS50111"/>
    </source>
</evidence>
<dbReference type="SMART" id="SM00897">
    <property type="entry name" value="FIST"/>
    <property type="match status" value="1"/>
</dbReference>
<dbReference type="GO" id="GO:0004888">
    <property type="term" value="F:transmembrane signaling receptor activity"/>
    <property type="evidence" value="ECO:0007669"/>
    <property type="project" value="InterPro"/>
</dbReference>
<name>A0A1E2VAQ4_9GAMM</name>
<dbReference type="InterPro" id="IPR004089">
    <property type="entry name" value="MCPsignal_dom"/>
</dbReference>
<dbReference type="OrthoDB" id="9807948at2"/>
<gene>
    <name evidence="6" type="ORF">BFW38_10570</name>
</gene>